<comment type="caution">
    <text evidence="2">The sequence shown here is derived from an EMBL/GenBank/DDBJ whole genome shotgun (WGS) entry which is preliminary data.</text>
</comment>
<name>A0A2M9UYL3_BACFG</name>
<reference evidence="2 3" key="1">
    <citation type="journal article" date="2017" name="MBio">
        <title>Gut Symbiont Bacteroides fragilis Secretes a Eukaryotic-Like Ubiquitin Protein That Mediates Intraspecies Antagonism.</title>
        <authorList>
            <person name="Chatzidaki-Livanis M."/>
            <person name="Coyne M.J."/>
            <person name="Roelofs K.G."/>
            <person name="Gentyala R.R."/>
            <person name="Caldwell J.M."/>
            <person name="Comstock L.E."/>
        </authorList>
    </citation>
    <scope>NUCLEOTIDE SEQUENCE [LARGE SCALE GENOMIC DNA]</scope>
    <source>
        <strain evidence="2 3">12905</strain>
    </source>
</reference>
<evidence type="ECO:0000259" key="1">
    <source>
        <dbReference type="Pfam" id="PF17973"/>
    </source>
</evidence>
<proteinExistence type="predicted"/>
<sequence>MDGSLFVTDFIVEQNARIALLTGKSLEGGALDMQQAAFGYLHKEALQEYRSIREAEKVGNKSEGISRSALKYLYLIAISGEKVPASAKEGYDYFLSKVAPSLSQQSVTEKAWSAIVLQKAGKVKEAQEFMASLKEYLTQTDEQGMFFDRTDSPYAWNNLKVPAHVDVMEAFEMVGSNATIVEEMKMWLLKQKQTQQWDSPVATADAVYALLYRGTNLLDNQGDVRIVLGNEVLETISPAKTTVPGLGYIKKTFTDKKTVNTDEIIVEKRDPGIAWGAVYAQFEENLDKVVRQGSGLNVDKKLYVETIVNNNRRLQPVIGKTQLKVGDKVVVRLTVRLDRTMDFVQLKDQRAACLEPVEVLSGYRNVGDVGCYVAVKDASTDFFFDTLNKGTYVLEYSYRVDRAGSYEAGIATIQSAYAPEYAAHSASARYEVSQ</sequence>
<dbReference type="EMBL" id="PDCW01000041">
    <property type="protein sequence ID" value="PJY70942.1"/>
    <property type="molecule type" value="Genomic_DNA"/>
</dbReference>
<dbReference type="Gene3D" id="1.50.10.20">
    <property type="match status" value="1"/>
</dbReference>
<accession>A0A2M9UYL3</accession>
<evidence type="ECO:0000313" key="3">
    <source>
        <dbReference type="Proteomes" id="UP000231846"/>
    </source>
</evidence>
<gene>
    <name evidence="2" type="ORF">CQW34_03902</name>
</gene>
<feature type="domain" description="Bacterial alpha-2-macroglobulin MG10" evidence="1">
    <location>
        <begin position="295"/>
        <end position="420"/>
    </location>
</feature>
<dbReference type="Pfam" id="PF17973">
    <property type="entry name" value="bMG10"/>
    <property type="match status" value="1"/>
</dbReference>
<dbReference type="InterPro" id="IPR041246">
    <property type="entry name" value="Bact_MG10"/>
</dbReference>
<dbReference type="AlphaFoldDB" id="A0A2M9UYL3"/>
<dbReference type="Proteomes" id="UP000231846">
    <property type="component" value="Unassembled WGS sequence"/>
</dbReference>
<protein>
    <recommendedName>
        <fullName evidence="1">Bacterial alpha-2-macroglobulin MG10 domain-containing protein</fullName>
    </recommendedName>
</protein>
<organism evidence="2 3">
    <name type="scientific">Bacteroides fragilis</name>
    <dbReference type="NCBI Taxonomy" id="817"/>
    <lineage>
        <taxon>Bacteria</taxon>
        <taxon>Pseudomonadati</taxon>
        <taxon>Bacteroidota</taxon>
        <taxon>Bacteroidia</taxon>
        <taxon>Bacteroidales</taxon>
        <taxon>Bacteroidaceae</taxon>
        <taxon>Bacteroides</taxon>
    </lineage>
</organism>
<evidence type="ECO:0000313" key="2">
    <source>
        <dbReference type="EMBL" id="PJY70942.1"/>
    </source>
</evidence>